<dbReference type="InterPro" id="IPR003615">
    <property type="entry name" value="HNH_nuc"/>
</dbReference>
<dbReference type="InterPro" id="IPR047693">
    <property type="entry name" value="RNA-guided_IscB-like"/>
</dbReference>
<dbReference type="AlphaFoldDB" id="A0A4S8Q344"/>
<dbReference type="EMBL" id="STGY01000067">
    <property type="protein sequence ID" value="THV38583.1"/>
    <property type="molecule type" value="Genomic_DNA"/>
</dbReference>
<keyword evidence="2" id="KW-0378">Hydrolase</keyword>
<comment type="caution">
    <text evidence="2">The sequence shown here is derived from an EMBL/GenBank/DDBJ whole genome shotgun (WGS) entry which is preliminary data.</text>
</comment>
<keyword evidence="2" id="KW-0540">Nuclease</keyword>
<dbReference type="Pfam" id="PF14239">
    <property type="entry name" value="RRXRR"/>
    <property type="match status" value="1"/>
</dbReference>
<dbReference type="GO" id="GO:0008270">
    <property type="term" value="F:zinc ion binding"/>
    <property type="evidence" value="ECO:0007669"/>
    <property type="project" value="InterPro"/>
</dbReference>
<evidence type="ECO:0000313" key="3">
    <source>
        <dbReference type="Proteomes" id="UP000308760"/>
    </source>
</evidence>
<feature type="domain" description="HNH nuclease" evidence="1">
    <location>
        <begin position="187"/>
        <end position="238"/>
    </location>
</feature>
<dbReference type="Proteomes" id="UP000308760">
    <property type="component" value="Unassembled WGS sequence"/>
</dbReference>
<evidence type="ECO:0000259" key="1">
    <source>
        <dbReference type="SMART" id="SM00507"/>
    </source>
</evidence>
<reference evidence="3" key="1">
    <citation type="submission" date="2019-04" db="EMBL/GenBank/DDBJ databases">
        <title>Nocardioides xinjiangensis sp. nov.</title>
        <authorList>
            <person name="Liu S."/>
        </authorList>
    </citation>
    <scope>NUCLEOTIDE SEQUENCE [LARGE SCALE GENOMIC DNA]</scope>
    <source>
        <strain evidence="3">18</strain>
    </source>
</reference>
<dbReference type="InterPro" id="IPR002711">
    <property type="entry name" value="HNH"/>
</dbReference>
<dbReference type="Pfam" id="PF01844">
    <property type="entry name" value="HNH"/>
    <property type="match status" value="1"/>
</dbReference>
<protein>
    <submittedName>
        <fullName evidence="2">HNH endonuclease</fullName>
    </submittedName>
</protein>
<dbReference type="NCBIfam" id="NF040563">
    <property type="entry name" value="guided_IscB"/>
    <property type="match status" value="1"/>
</dbReference>
<organism evidence="2 3">
    <name type="scientific">Glycomyces buryatensis</name>
    <dbReference type="NCBI Taxonomy" id="2570927"/>
    <lineage>
        <taxon>Bacteria</taxon>
        <taxon>Bacillati</taxon>
        <taxon>Actinomycetota</taxon>
        <taxon>Actinomycetes</taxon>
        <taxon>Glycomycetales</taxon>
        <taxon>Glycomycetaceae</taxon>
        <taxon>Glycomyces</taxon>
    </lineage>
</organism>
<dbReference type="OrthoDB" id="9802901at2"/>
<keyword evidence="3" id="KW-1185">Reference proteome</keyword>
<dbReference type="CDD" id="cd00085">
    <property type="entry name" value="HNHc"/>
    <property type="match status" value="1"/>
</dbReference>
<sequence length="434" mass="47664">MFVLAKDGTQLDPCHPARARKLLNKGRAVVARHTPFVIRLRDRSAAESEVQGVEVGIDPGSKHTGIAVFADVGGGRRQGLYALQVNHRGGKIRDKLTARAAYRRARRGRNLRYRTPRFANRTRPQGRLAPSLQHRVDTTMSQIARLRRWAPVTAVHVERVSFDTHAMSAGQSLTGVEYQQGTLAGYEVRQYLLEKWGRACAYCGAGDTPLQVEHIRPKARGGSHRISNLTLACGACNQAKNTTPVEMFLADRSTLLARILKQAKAPLSDAAAMNATRNALWGSLTGTGLPAHSSSGGRTKYNRFITGAPKSHTLDGLHVGALRAVPSWPGQVLVVKATGRGTYCRTRTDAFGFPRLKMPRTKQIHGFQTGDLVRAVVLRGKYQGTHTGRVAVRSSGSHTVQTPQGPVKTSWKNLHLLQRGDGYTYHRQEETCRP</sequence>
<dbReference type="RefSeq" id="WP_136536167.1">
    <property type="nucleotide sequence ID" value="NZ_STGY01000067.1"/>
</dbReference>
<dbReference type="Gene3D" id="1.10.30.50">
    <property type="match status" value="1"/>
</dbReference>
<dbReference type="GO" id="GO:0004519">
    <property type="term" value="F:endonuclease activity"/>
    <property type="evidence" value="ECO:0007669"/>
    <property type="project" value="UniProtKB-KW"/>
</dbReference>
<name>A0A4S8Q344_9ACTN</name>
<evidence type="ECO:0000313" key="2">
    <source>
        <dbReference type="EMBL" id="THV38583.1"/>
    </source>
</evidence>
<proteinExistence type="predicted"/>
<dbReference type="SMART" id="SM00507">
    <property type="entry name" value="HNHc"/>
    <property type="match status" value="1"/>
</dbReference>
<gene>
    <name evidence="2" type="ORF">FAB82_19300</name>
</gene>
<dbReference type="GO" id="GO:0003676">
    <property type="term" value="F:nucleic acid binding"/>
    <property type="evidence" value="ECO:0007669"/>
    <property type="project" value="InterPro"/>
</dbReference>
<accession>A0A4S8Q344</accession>
<reference evidence="2 3" key="2">
    <citation type="submission" date="2019-05" db="EMBL/GenBank/DDBJ databases">
        <title>Glycomyces buryatensis sp. nov.</title>
        <authorList>
            <person name="Nikitina E."/>
        </authorList>
    </citation>
    <scope>NUCLEOTIDE SEQUENCE [LARGE SCALE GENOMIC DNA]</scope>
    <source>
        <strain evidence="2 3">18</strain>
    </source>
</reference>
<keyword evidence="2" id="KW-0255">Endonuclease</keyword>
<dbReference type="InterPro" id="IPR025938">
    <property type="entry name" value="RRXRR_dom"/>
</dbReference>